<dbReference type="InterPro" id="IPR001451">
    <property type="entry name" value="Hexapep"/>
</dbReference>
<dbReference type="AlphaFoldDB" id="A0A0F9R678"/>
<dbReference type="Gene3D" id="2.160.10.10">
    <property type="entry name" value="Hexapeptide repeat proteins"/>
    <property type="match status" value="1"/>
</dbReference>
<dbReference type="InterPro" id="IPR050179">
    <property type="entry name" value="Trans_hexapeptide_repeat"/>
</dbReference>
<proteinExistence type="predicted"/>
<organism evidence="1">
    <name type="scientific">marine sediment metagenome</name>
    <dbReference type="NCBI Taxonomy" id="412755"/>
    <lineage>
        <taxon>unclassified sequences</taxon>
        <taxon>metagenomes</taxon>
        <taxon>ecological metagenomes</taxon>
    </lineage>
</organism>
<dbReference type="Pfam" id="PF14602">
    <property type="entry name" value="Hexapep_2"/>
    <property type="match status" value="1"/>
</dbReference>
<name>A0A0F9R678_9ZZZZ</name>
<dbReference type="PANTHER" id="PTHR43300">
    <property type="entry name" value="ACETYLTRANSFERASE"/>
    <property type="match status" value="1"/>
</dbReference>
<protein>
    <recommendedName>
        <fullName evidence="2">Acetyltransferase</fullName>
    </recommendedName>
</protein>
<accession>A0A0F9R678</accession>
<dbReference type="CDD" id="cd03358">
    <property type="entry name" value="LbH_WxcM_N_like"/>
    <property type="match status" value="1"/>
</dbReference>
<reference evidence="1" key="1">
    <citation type="journal article" date="2015" name="Nature">
        <title>Complex archaea that bridge the gap between prokaryotes and eukaryotes.</title>
        <authorList>
            <person name="Spang A."/>
            <person name="Saw J.H."/>
            <person name="Jorgensen S.L."/>
            <person name="Zaremba-Niedzwiedzka K."/>
            <person name="Martijn J."/>
            <person name="Lind A.E."/>
            <person name="van Eijk R."/>
            <person name="Schleper C."/>
            <person name="Guy L."/>
            <person name="Ettema T.J."/>
        </authorList>
    </citation>
    <scope>NUCLEOTIDE SEQUENCE</scope>
</reference>
<dbReference type="SUPFAM" id="SSF51161">
    <property type="entry name" value="Trimeric LpxA-like enzymes"/>
    <property type="match status" value="1"/>
</dbReference>
<evidence type="ECO:0000313" key="1">
    <source>
        <dbReference type="EMBL" id="KKN20786.1"/>
    </source>
</evidence>
<dbReference type="InterPro" id="IPR011004">
    <property type="entry name" value="Trimer_LpxA-like_sf"/>
</dbReference>
<dbReference type="Pfam" id="PF00132">
    <property type="entry name" value="Hexapep"/>
    <property type="match status" value="1"/>
</dbReference>
<gene>
    <name evidence="1" type="ORF">LCGC14_0931960</name>
</gene>
<evidence type="ECO:0008006" key="2">
    <source>
        <dbReference type="Google" id="ProtNLM"/>
    </source>
</evidence>
<dbReference type="EMBL" id="LAZR01003208">
    <property type="protein sequence ID" value="KKN20786.1"/>
    <property type="molecule type" value="Genomic_DNA"/>
</dbReference>
<comment type="caution">
    <text evidence="1">The sequence shown here is derived from an EMBL/GenBank/DDBJ whole genome shotgun (WGS) entry which is preliminary data.</text>
</comment>
<sequence length="176" mass="19635">MIYTFTYRKFKILFQFTIEEIKKKKILGKKLPIINCQIGENVKIVEPVNLYGCTIGDNCFIGPFVEIQNNVLIGDTTKVQSHCFICEGVTIGKHCFISHGTIFTNDIFVDSPNFESWIRRETKIGNDVRIGSNVTLLPIKIGDNTIIGAGAVVTKDFPANSIVAGNPAKIIRKLKE</sequence>